<keyword evidence="5" id="KW-1185">Reference proteome</keyword>
<dbReference type="EMBL" id="GL871240">
    <property type="protein sequence ID" value="EGC31635.1"/>
    <property type="molecule type" value="Genomic_DNA"/>
</dbReference>
<evidence type="ECO:0000259" key="2">
    <source>
        <dbReference type="PROSITE" id="PS50055"/>
    </source>
</evidence>
<protein>
    <recommendedName>
        <fullName evidence="6">Protein-tyrosine-phosphatase</fullName>
    </recommendedName>
</protein>
<feature type="compositionally biased region" description="Low complexity" evidence="1">
    <location>
        <begin position="760"/>
        <end position="773"/>
    </location>
</feature>
<feature type="compositionally biased region" description="Polar residues" evidence="1">
    <location>
        <begin position="748"/>
        <end position="759"/>
    </location>
</feature>
<feature type="compositionally biased region" description="Polar residues" evidence="1">
    <location>
        <begin position="823"/>
        <end position="836"/>
    </location>
</feature>
<dbReference type="VEuPathDB" id="AmoebaDB:DICPUDRAFT_99148"/>
<dbReference type="SMART" id="SM00194">
    <property type="entry name" value="PTPc"/>
    <property type="match status" value="1"/>
</dbReference>
<feature type="region of interest" description="Disordered" evidence="1">
    <location>
        <begin position="725"/>
        <end position="846"/>
    </location>
</feature>
<dbReference type="RefSeq" id="XP_003291833.1">
    <property type="nucleotide sequence ID" value="XM_003291785.1"/>
</dbReference>
<dbReference type="GO" id="GO:0005829">
    <property type="term" value="C:cytosol"/>
    <property type="evidence" value="ECO:0007669"/>
    <property type="project" value="EnsemblProtists"/>
</dbReference>
<dbReference type="PRINTS" id="PR00700">
    <property type="entry name" value="PRTYPHPHTASE"/>
</dbReference>
<feature type="domain" description="Tyrosine specific protein phosphatases" evidence="3">
    <location>
        <begin position="488"/>
        <end position="570"/>
    </location>
</feature>
<organism evidence="4 5">
    <name type="scientific">Dictyostelium purpureum</name>
    <name type="common">Slime mold</name>
    <dbReference type="NCBI Taxonomy" id="5786"/>
    <lineage>
        <taxon>Eukaryota</taxon>
        <taxon>Amoebozoa</taxon>
        <taxon>Evosea</taxon>
        <taxon>Eumycetozoa</taxon>
        <taxon>Dictyostelia</taxon>
        <taxon>Dictyosteliales</taxon>
        <taxon>Dictyosteliaceae</taxon>
        <taxon>Dictyostelium</taxon>
    </lineage>
</organism>
<sequence length="846" mass="93408">MNISMSYRHSTNSVYSLNSHLNIPISTSTTIPSSFLASSSTPEIIPTITTTNTSNTMSSPSTTTTTTDNSGTPNLLKLSSTNAIINNSSSPNLSSTEAMEVDTIGPLNVSSNHARTLAMHNTKSLSTSSINLLNIPPPQLKSSETLNISNSSLPTQAQVQLQQMQQMQQQQIHSLQPQFKKAAISNNSNNNHNNSFSSSLNSLNNSNGINLSNVIDSTPIQTTTSPFSFSSSSLFSNSSSMSNGNGSASTTSTSTSTSASNSMSSSPPSLLTSLSLLDEDKERMRQEFEFIKKPELGTSRKTHKHHQRHYSHNDLDNRKHDEEKFFSALQPNNYGKNRYHDVLPNESTRVRLTPIESGDGDYINANYINGEVPNSYRYYIACQAPLPSTVKDFWRMVWEERSSVIVCLTKLEENGKKKADVYYPETSQQPQEYGSFWVHLHKKVMFKDIGVSSLHLYKKGEEFPREVVLLHYGQWPDCGAPPSSSHIRTLSVMVNTFKQRGNAKSTNGPVIVHCSAGIGRSGTFISININMAKIERYSNDPTQINISIKDSVLELRRQRKGMVQTLDQYIFIYKVINDVLNDMGLRSLASPSKRRSYEIIKPNPMPRLDISTQPPLTFTPKDFQSTISPSTDMVASLSIITQMTQTLKFPQQQNQENPFSKSSIKIPSPLNQNSKTNKQQTQPSKTSFHLEQSHIQPPPLNMSNNGIKLNPFAPTMTSHLFQQNQLNSNSSNSNNNDNNNNNNNNNNEKQLQQKDQCNGFSMLSNNRNNDNNGGPSGGFSNGGGHFVFGSSTSQNNNSNSSNHNGKDSNNSNNKNSGGNTDSDIATTTTNNDSNCESPRAAPIKCF</sequence>
<dbReference type="STRING" id="5786.F0ZWP2"/>
<accession>F0ZWP2</accession>
<dbReference type="Proteomes" id="UP000001064">
    <property type="component" value="Unassembled WGS sequence"/>
</dbReference>
<dbReference type="GO" id="GO:0004725">
    <property type="term" value="F:protein tyrosine phosphatase activity"/>
    <property type="evidence" value="ECO:0007669"/>
    <property type="project" value="EnsemblProtists"/>
</dbReference>
<dbReference type="InParanoid" id="F0ZWP2"/>
<evidence type="ECO:0000259" key="3">
    <source>
        <dbReference type="PROSITE" id="PS50056"/>
    </source>
</evidence>
<dbReference type="InterPro" id="IPR050348">
    <property type="entry name" value="Protein-Tyr_Phosphatase"/>
</dbReference>
<dbReference type="InterPro" id="IPR029021">
    <property type="entry name" value="Prot-tyrosine_phosphatase-like"/>
</dbReference>
<feature type="compositionally biased region" description="Low complexity" evidence="1">
    <location>
        <begin position="660"/>
        <end position="682"/>
    </location>
</feature>
<dbReference type="InterPro" id="IPR016130">
    <property type="entry name" value="Tyr_Pase_AS"/>
</dbReference>
<feature type="region of interest" description="Disordered" evidence="1">
    <location>
        <begin position="226"/>
        <end position="271"/>
    </location>
</feature>
<dbReference type="OrthoDB" id="165498at2759"/>
<dbReference type="GO" id="GO:0034504">
    <property type="term" value="P:protein localization to nucleus"/>
    <property type="evidence" value="ECO:0007669"/>
    <property type="project" value="EnsemblProtists"/>
</dbReference>
<feature type="region of interest" description="Disordered" evidence="1">
    <location>
        <begin position="651"/>
        <end position="713"/>
    </location>
</feature>
<dbReference type="GO" id="GO:1904893">
    <property type="term" value="P:negative regulation of receptor signaling pathway via STAT"/>
    <property type="evidence" value="ECO:0007669"/>
    <property type="project" value="EnsemblProtists"/>
</dbReference>
<feature type="domain" description="Tyrosine-protein phosphatase" evidence="2">
    <location>
        <begin position="284"/>
        <end position="579"/>
    </location>
</feature>
<dbReference type="CDD" id="cd00047">
    <property type="entry name" value="PTPc"/>
    <property type="match status" value="1"/>
</dbReference>
<feature type="compositionally biased region" description="Low complexity" evidence="1">
    <location>
        <begin position="727"/>
        <end position="747"/>
    </location>
</feature>
<dbReference type="InterPro" id="IPR003595">
    <property type="entry name" value="Tyr_Pase_cat"/>
</dbReference>
<feature type="region of interest" description="Disordered" evidence="1">
    <location>
        <begin position="46"/>
        <end position="73"/>
    </location>
</feature>
<evidence type="ECO:0008006" key="6">
    <source>
        <dbReference type="Google" id="ProtNLM"/>
    </source>
</evidence>
<dbReference type="PANTHER" id="PTHR19134">
    <property type="entry name" value="RECEPTOR-TYPE TYROSINE-PROTEIN PHOSPHATASE"/>
    <property type="match status" value="1"/>
</dbReference>
<dbReference type="AlphaFoldDB" id="F0ZWP2"/>
<dbReference type="PROSITE" id="PS00383">
    <property type="entry name" value="TYR_PHOSPHATASE_1"/>
    <property type="match status" value="1"/>
</dbReference>
<feature type="compositionally biased region" description="Gly residues" evidence="1">
    <location>
        <begin position="774"/>
        <end position="786"/>
    </location>
</feature>
<dbReference type="KEGG" id="dpp:DICPUDRAFT_99148"/>
<dbReference type="InterPro" id="IPR000242">
    <property type="entry name" value="PTP_cat"/>
</dbReference>
<dbReference type="eggNOG" id="KOG4228">
    <property type="taxonomic scope" value="Eukaryota"/>
</dbReference>
<dbReference type="OMA" id="HQRHYSH"/>
<dbReference type="PROSITE" id="PS50055">
    <property type="entry name" value="TYR_PHOSPHATASE_PTP"/>
    <property type="match status" value="1"/>
</dbReference>
<proteinExistence type="predicted"/>
<dbReference type="FunCoup" id="F0ZWP2">
    <property type="interactions" value="324"/>
</dbReference>
<feature type="compositionally biased region" description="Polar residues" evidence="1">
    <location>
        <begin position="683"/>
        <end position="707"/>
    </location>
</feature>
<reference evidence="5" key="1">
    <citation type="journal article" date="2011" name="Genome Biol.">
        <title>Comparative genomics of the social amoebae Dictyostelium discoideum and Dictyostelium purpureum.</title>
        <authorList>
            <consortium name="US DOE Joint Genome Institute (JGI-PGF)"/>
            <person name="Sucgang R."/>
            <person name="Kuo A."/>
            <person name="Tian X."/>
            <person name="Salerno W."/>
            <person name="Parikh A."/>
            <person name="Feasley C.L."/>
            <person name="Dalin E."/>
            <person name="Tu H."/>
            <person name="Huang E."/>
            <person name="Barry K."/>
            <person name="Lindquist E."/>
            <person name="Shapiro H."/>
            <person name="Bruce D."/>
            <person name="Schmutz J."/>
            <person name="Salamov A."/>
            <person name="Fey P."/>
            <person name="Gaudet P."/>
            <person name="Anjard C."/>
            <person name="Babu M.M."/>
            <person name="Basu S."/>
            <person name="Bushmanova Y."/>
            <person name="van der Wel H."/>
            <person name="Katoh-Kurasawa M."/>
            <person name="Dinh C."/>
            <person name="Coutinho P.M."/>
            <person name="Saito T."/>
            <person name="Elias M."/>
            <person name="Schaap P."/>
            <person name="Kay R.R."/>
            <person name="Henrissat B."/>
            <person name="Eichinger L."/>
            <person name="Rivero F."/>
            <person name="Putnam N.H."/>
            <person name="West C.M."/>
            <person name="Loomis W.F."/>
            <person name="Chisholm R.L."/>
            <person name="Shaulsky G."/>
            <person name="Strassmann J.E."/>
            <person name="Queller D.C."/>
            <person name="Kuspa A."/>
            <person name="Grigoriev I.V."/>
        </authorList>
    </citation>
    <scope>NUCLEOTIDE SEQUENCE [LARGE SCALE GENOMIC DNA]</scope>
    <source>
        <strain evidence="5">QSDP1</strain>
    </source>
</reference>
<dbReference type="PANTHER" id="PTHR19134:SF549">
    <property type="entry name" value="TYROSINE-PROTEIN PHOSPHATASE 3"/>
    <property type="match status" value="1"/>
</dbReference>
<dbReference type="SUPFAM" id="SSF52799">
    <property type="entry name" value="(Phosphotyrosine protein) phosphatases II"/>
    <property type="match status" value="1"/>
</dbReference>
<dbReference type="InterPro" id="IPR000387">
    <property type="entry name" value="Tyr_Pase_dom"/>
</dbReference>
<dbReference type="Gene3D" id="3.90.190.10">
    <property type="entry name" value="Protein tyrosine phosphatase superfamily"/>
    <property type="match status" value="1"/>
</dbReference>
<feature type="compositionally biased region" description="Low complexity" evidence="1">
    <location>
        <begin position="787"/>
        <end position="822"/>
    </location>
</feature>
<evidence type="ECO:0000313" key="5">
    <source>
        <dbReference type="Proteomes" id="UP000001064"/>
    </source>
</evidence>
<dbReference type="GO" id="GO:0005768">
    <property type="term" value="C:endosome"/>
    <property type="evidence" value="ECO:0007669"/>
    <property type="project" value="EnsemblProtists"/>
</dbReference>
<dbReference type="GeneID" id="10505581"/>
<dbReference type="GO" id="GO:0006970">
    <property type="term" value="P:response to osmotic stress"/>
    <property type="evidence" value="ECO:0007669"/>
    <property type="project" value="EnsemblProtists"/>
</dbReference>
<dbReference type="Pfam" id="PF00102">
    <property type="entry name" value="Y_phosphatase"/>
    <property type="match status" value="1"/>
</dbReference>
<dbReference type="SMART" id="SM00404">
    <property type="entry name" value="PTPc_motif"/>
    <property type="match status" value="1"/>
</dbReference>
<evidence type="ECO:0000313" key="4">
    <source>
        <dbReference type="EMBL" id="EGC31635.1"/>
    </source>
</evidence>
<dbReference type="GO" id="GO:0019722">
    <property type="term" value="P:calcium-mediated signaling"/>
    <property type="evidence" value="ECO:0007669"/>
    <property type="project" value="EnsemblProtists"/>
</dbReference>
<dbReference type="GO" id="GO:1903013">
    <property type="term" value="P:response to differentiation-inducing factor 1"/>
    <property type="evidence" value="ECO:0007669"/>
    <property type="project" value="EnsemblProtists"/>
</dbReference>
<dbReference type="PROSITE" id="PS50056">
    <property type="entry name" value="TYR_PHOSPHATASE_2"/>
    <property type="match status" value="1"/>
</dbReference>
<name>F0ZWP2_DICPU</name>
<gene>
    <name evidence="4" type="ORF">DICPUDRAFT_99148</name>
</gene>
<evidence type="ECO:0000256" key="1">
    <source>
        <dbReference type="SAM" id="MobiDB-lite"/>
    </source>
</evidence>